<dbReference type="SUPFAM" id="SSF55785">
    <property type="entry name" value="PYP-like sensor domain (PAS domain)"/>
    <property type="match status" value="2"/>
</dbReference>
<dbReference type="SMART" id="SM00091">
    <property type="entry name" value="PAS"/>
    <property type="match status" value="3"/>
</dbReference>
<evidence type="ECO:0000256" key="1">
    <source>
        <dbReference type="ARBA" id="ARBA00000085"/>
    </source>
</evidence>
<dbReference type="InterPro" id="IPR036097">
    <property type="entry name" value="HisK_dim/P_sf"/>
</dbReference>
<keyword evidence="4" id="KW-0418">Kinase</keyword>
<dbReference type="PANTHER" id="PTHR43711:SF1">
    <property type="entry name" value="HISTIDINE KINASE 1"/>
    <property type="match status" value="1"/>
</dbReference>
<feature type="domain" description="Histidine kinase" evidence="7">
    <location>
        <begin position="562"/>
        <end position="779"/>
    </location>
</feature>
<dbReference type="InterPro" id="IPR035965">
    <property type="entry name" value="PAS-like_dom_sf"/>
</dbReference>
<proteinExistence type="predicted"/>
<dbReference type="KEGG" id="gso:PH603_00250"/>
<dbReference type="EC" id="2.7.13.3" evidence="2"/>
<evidence type="ECO:0000313" key="9">
    <source>
        <dbReference type="Proteomes" id="UP001217500"/>
    </source>
</evidence>
<dbReference type="SMART" id="SM00387">
    <property type="entry name" value="HATPase_c"/>
    <property type="match status" value="1"/>
</dbReference>
<keyword evidence="9" id="KW-1185">Reference proteome</keyword>
<keyword evidence="5" id="KW-0902">Two-component regulatory system</keyword>
<dbReference type="InterPro" id="IPR003594">
    <property type="entry name" value="HATPase_dom"/>
</dbReference>
<dbReference type="Gene3D" id="3.30.565.10">
    <property type="entry name" value="Histidine kinase-like ATPase, C-terminal domain"/>
    <property type="match status" value="1"/>
</dbReference>
<evidence type="ECO:0000259" key="7">
    <source>
        <dbReference type="PROSITE" id="PS50109"/>
    </source>
</evidence>
<evidence type="ECO:0000313" key="8">
    <source>
        <dbReference type="EMBL" id="WCL54187.1"/>
    </source>
</evidence>
<keyword evidence="6" id="KW-0472">Membrane</keyword>
<dbReference type="PROSITE" id="PS50109">
    <property type="entry name" value="HIS_KIN"/>
    <property type="match status" value="1"/>
</dbReference>
<dbReference type="InterPro" id="IPR003661">
    <property type="entry name" value="HisK_dim/P_dom"/>
</dbReference>
<dbReference type="AlphaFoldDB" id="A0AAE9XQ45"/>
<accession>A0AAE9XQ45</accession>
<dbReference type="EMBL" id="CP116805">
    <property type="protein sequence ID" value="WCL54187.1"/>
    <property type="molecule type" value="Genomic_DNA"/>
</dbReference>
<evidence type="ECO:0000256" key="5">
    <source>
        <dbReference type="ARBA" id="ARBA00023012"/>
    </source>
</evidence>
<evidence type="ECO:0000256" key="6">
    <source>
        <dbReference type="SAM" id="Phobius"/>
    </source>
</evidence>
<comment type="catalytic activity">
    <reaction evidence="1">
        <text>ATP + protein L-histidine = ADP + protein N-phospho-L-histidine.</text>
        <dbReference type="EC" id="2.7.13.3"/>
    </reaction>
</comment>
<sequence>MVGLVDIITYGVAGLAIGGWLLVGLYALWRAGRSADRLKSLRELAQFFDTMLRSDHRHPIWLWESGQVEMASDTRALLGFETAVGHIDELVGNGAIGLPFDVVERVKASLSRHIPLKGALVAEYGRGRSRLVIEMQNLALVDERWPSSVLWVEETRNRALSSGYKGVRALSVRLEELTTAINALPCPVWIRNADFELVEVNAAYVRAVDAKDARNVIEAGRELFDRARSRGLLRAIETGQPTRERQFGVVEGSRRAFTVSHVPLGNEGHILGVALDVTGEEEALAELARVLESQSETLNRLRSPVAIFGPNQTLRFFNSAFTRLAQISEEILSSDLRHGELLELLRERRRVPEQIDFRQWKEGILKYYTTLLEPFEEMWHLPDGSAHRVVTQPHPLGGLLILFEDVTDRLALERSYNTLVAVQRETLDNMRESVAVFGADGRLELSNPSFKALWQLPDIALEGNPHLTTLLPHLNITPGFDRDSANIRDGLPIWISERNPRTGRWYRGDGVVVDFSLVPLPDGGMMLSQNDVTDSFRIEQALRERSNALEAADRLKSEFITNMSYELRTPLNSIIGFSELLDQEYFGKLNPQQKDYIGNILQASAQLRDMISDVLDLAVIEAGEMDVEYLQVPVAEALSDAVIIARDLAHRANINVVLDVKADPGEVEGDPRRLKQAFYNMISTLAGFTPHGGTLTVSAEDKDDKVLVTVVNPDCGLALDERETLVMTVAMGGAPRGRRATGLDLALVRRIVELHEGKVTLTAWGELGVRLMVELPRTLTPEGVA</sequence>
<name>A0AAE9XQ45_9PROT</name>
<keyword evidence="3" id="KW-0808">Transferase</keyword>
<dbReference type="Pfam" id="PF02518">
    <property type="entry name" value="HATPase_c"/>
    <property type="match status" value="1"/>
</dbReference>
<dbReference type="GO" id="GO:0000155">
    <property type="term" value="F:phosphorelay sensor kinase activity"/>
    <property type="evidence" value="ECO:0007669"/>
    <property type="project" value="InterPro"/>
</dbReference>
<dbReference type="PANTHER" id="PTHR43711">
    <property type="entry name" value="TWO-COMPONENT HISTIDINE KINASE"/>
    <property type="match status" value="1"/>
</dbReference>
<dbReference type="SUPFAM" id="SSF47384">
    <property type="entry name" value="Homodimeric domain of signal transducing histidine kinase"/>
    <property type="match status" value="1"/>
</dbReference>
<dbReference type="InterPro" id="IPR036890">
    <property type="entry name" value="HATPase_C_sf"/>
</dbReference>
<reference evidence="8" key="1">
    <citation type="submission" date="2023-01" db="EMBL/GenBank/DDBJ databases">
        <title>The genome sequence of Kordiimonadaceae bacterium 6D33.</title>
        <authorList>
            <person name="Liu Y."/>
        </authorList>
    </citation>
    <scope>NUCLEOTIDE SEQUENCE</scope>
    <source>
        <strain evidence="8">6D33</strain>
    </source>
</reference>
<dbReference type="SUPFAM" id="SSF55874">
    <property type="entry name" value="ATPase domain of HSP90 chaperone/DNA topoisomerase II/histidine kinase"/>
    <property type="match status" value="1"/>
</dbReference>
<dbReference type="RefSeq" id="WP_289503906.1">
    <property type="nucleotide sequence ID" value="NZ_CP116805.1"/>
</dbReference>
<evidence type="ECO:0000256" key="4">
    <source>
        <dbReference type="ARBA" id="ARBA00022777"/>
    </source>
</evidence>
<keyword evidence="6" id="KW-0812">Transmembrane</keyword>
<dbReference type="Proteomes" id="UP001217500">
    <property type="component" value="Chromosome"/>
</dbReference>
<dbReference type="Gene3D" id="1.10.287.130">
    <property type="match status" value="1"/>
</dbReference>
<evidence type="ECO:0000256" key="3">
    <source>
        <dbReference type="ARBA" id="ARBA00022679"/>
    </source>
</evidence>
<protein>
    <recommendedName>
        <fullName evidence="2">histidine kinase</fullName>
        <ecNumber evidence="2">2.7.13.3</ecNumber>
    </recommendedName>
</protein>
<dbReference type="InterPro" id="IPR050736">
    <property type="entry name" value="Sensor_HK_Regulatory"/>
</dbReference>
<dbReference type="Pfam" id="PF00512">
    <property type="entry name" value="HisKA"/>
    <property type="match status" value="1"/>
</dbReference>
<dbReference type="Gene3D" id="3.30.450.20">
    <property type="entry name" value="PAS domain"/>
    <property type="match status" value="2"/>
</dbReference>
<organism evidence="8 9">
    <name type="scientific">Gimibacter soli</name>
    <dbReference type="NCBI Taxonomy" id="3024400"/>
    <lineage>
        <taxon>Bacteria</taxon>
        <taxon>Pseudomonadati</taxon>
        <taxon>Pseudomonadota</taxon>
        <taxon>Alphaproteobacteria</taxon>
        <taxon>Kordiimonadales</taxon>
        <taxon>Temperatibacteraceae</taxon>
        <taxon>Gimibacter</taxon>
    </lineage>
</organism>
<dbReference type="InterPro" id="IPR005467">
    <property type="entry name" value="His_kinase_dom"/>
</dbReference>
<dbReference type="SMART" id="SM00388">
    <property type="entry name" value="HisKA"/>
    <property type="match status" value="1"/>
</dbReference>
<keyword evidence="6" id="KW-1133">Transmembrane helix</keyword>
<dbReference type="CDD" id="cd00082">
    <property type="entry name" value="HisKA"/>
    <property type="match status" value="1"/>
</dbReference>
<dbReference type="Pfam" id="PF12860">
    <property type="entry name" value="PAS_7"/>
    <property type="match status" value="2"/>
</dbReference>
<dbReference type="InterPro" id="IPR000014">
    <property type="entry name" value="PAS"/>
</dbReference>
<feature type="transmembrane region" description="Helical" evidence="6">
    <location>
        <begin position="7"/>
        <end position="29"/>
    </location>
</feature>
<gene>
    <name evidence="8" type="ORF">PH603_00250</name>
</gene>
<evidence type="ECO:0000256" key="2">
    <source>
        <dbReference type="ARBA" id="ARBA00012438"/>
    </source>
</evidence>